<keyword evidence="2" id="KW-0614">Plasmid</keyword>
<keyword evidence="3" id="KW-1185">Reference proteome</keyword>
<evidence type="ECO:0000313" key="2">
    <source>
        <dbReference type="EMBL" id="MCJ8151788.1"/>
    </source>
</evidence>
<reference evidence="2 3" key="1">
    <citation type="submission" date="2022-02" db="EMBL/GenBank/DDBJ databases">
        <title>Shinella B3.7 sp. nov., isolated from Sediment (Zhairuo Island).</title>
        <authorList>
            <person name="Chen G."/>
        </authorList>
    </citation>
    <scope>NUCLEOTIDE SEQUENCE [LARGE SCALE GENOMIC DNA]</scope>
    <source>
        <strain evidence="2 3">B3.7</strain>
        <plasmid evidence="2">unnamed</plasmid>
    </source>
</reference>
<comment type="caution">
    <text evidence="2">The sequence shown here is derived from an EMBL/GenBank/DDBJ whole genome shotgun (WGS) entry which is preliminary data.</text>
</comment>
<name>A0ABT0CT66_9HYPH</name>
<evidence type="ECO:0000313" key="3">
    <source>
        <dbReference type="Proteomes" id="UP001201844"/>
    </source>
</evidence>
<proteinExistence type="predicted"/>
<feature type="compositionally biased region" description="Basic and acidic residues" evidence="1">
    <location>
        <begin position="31"/>
        <end position="50"/>
    </location>
</feature>
<organism evidence="2 3">
    <name type="scientific">Shinella sedimenti</name>
    <dbReference type="NCBI Taxonomy" id="2919913"/>
    <lineage>
        <taxon>Bacteria</taxon>
        <taxon>Pseudomonadati</taxon>
        <taxon>Pseudomonadota</taxon>
        <taxon>Alphaproteobacteria</taxon>
        <taxon>Hyphomicrobiales</taxon>
        <taxon>Rhizobiaceae</taxon>
        <taxon>Shinella</taxon>
    </lineage>
</organism>
<gene>
    <name evidence="2" type="ORF">MKI86_21855</name>
</gene>
<geneLocation type="plasmid" evidence="2">
    <name>unnamed</name>
</geneLocation>
<accession>A0ABT0CT66</accession>
<sequence>MDFAGCGDDGVIRSRESYLTRDSGAAAGARTGKEADENRDELLKDAEKGLKNARRKLPKGEI</sequence>
<protein>
    <submittedName>
        <fullName evidence="2">Uncharacterized protein</fullName>
    </submittedName>
</protein>
<dbReference type="EMBL" id="JAKVIN010000011">
    <property type="protein sequence ID" value="MCJ8151788.1"/>
    <property type="molecule type" value="Genomic_DNA"/>
</dbReference>
<feature type="region of interest" description="Disordered" evidence="1">
    <location>
        <begin position="17"/>
        <end position="62"/>
    </location>
</feature>
<feature type="compositionally biased region" description="Basic residues" evidence="1">
    <location>
        <begin position="51"/>
        <end position="62"/>
    </location>
</feature>
<dbReference type="Proteomes" id="UP001201844">
    <property type="component" value="Unassembled WGS sequence"/>
</dbReference>
<evidence type="ECO:0000256" key="1">
    <source>
        <dbReference type="SAM" id="MobiDB-lite"/>
    </source>
</evidence>
<dbReference type="RefSeq" id="WP_241605426.1">
    <property type="nucleotide sequence ID" value="NZ_JAKVIN010000011.1"/>
</dbReference>